<evidence type="ECO:0000256" key="1">
    <source>
        <dbReference type="SAM" id="Phobius"/>
    </source>
</evidence>
<sequence>MPARGGRWRLPTLLCLAPLLLAPADALAAGGWSSRPARAALRTRMLRASEPAGGEPGPGAAAGGAASDADAGMGLVGREAPDLEGLDFEARLQVLAKQYENVVPVDPKVQEEEDKLAPAREWDDDEKFWKPDFWTAVFEDVKDVEYPSIKKVTQTLFISQVAFVVVIVLVLVFDALADATIRSVLLGDDFSITMDKILKTAGKTQPM</sequence>
<proteinExistence type="predicted"/>
<dbReference type="PaxDb" id="2903-EOD12779"/>
<reference evidence="3" key="2">
    <citation type="submission" date="2024-10" db="UniProtKB">
        <authorList>
            <consortium name="EnsemblProtists"/>
        </authorList>
    </citation>
    <scope>IDENTIFICATION</scope>
</reference>
<dbReference type="HOGENOM" id="CLU_1328497_0_0_1"/>
<keyword evidence="1" id="KW-1133">Transmembrane helix</keyword>
<keyword evidence="1" id="KW-0812">Transmembrane</keyword>
<reference evidence="4" key="1">
    <citation type="journal article" date="2013" name="Nature">
        <title>Pan genome of the phytoplankton Emiliania underpins its global distribution.</title>
        <authorList>
            <person name="Read B.A."/>
            <person name="Kegel J."/>
            <person name="Klute M.J."/>
            <person name="Kuo A."/>
            <person name="Lefebvre S.C."/>
            <person name="Maumus F."/>
            <person name="Mayer C."/>
            <person name="Miller J."/>
            <person name="Monier A."/>
            <person name="Salamov A."/>
            <person name="Young J."/>
            <person name="Aguilar M."/>
            <person name="Claverie J.M."/>
            <person name="Frickenhaus S."/>
            <person name="Gonzalez K."/>
            <person name="Herman E.K."/>
            <person name="Lin Y.C."/>
            <person name="Napier J."/>
            <person name="Ogata H."/>
            <person name="Sarno A.F."/>
            <person name="Shmutz J."/>
            <person name="Schroeder D."/>
            <person name="de Vargas C."/>
            <person name="Verret F."/>
            <person name="von Dassow P."/>
            <person name="Valentin K."/>
            <person name="Van de Peer Y."/>
            <person name="Wheeler G."/>
            <person name="Dacks J.B."/>
            <person name="Delwiche C.F."/>
            <person name="Dyhrman S.T."/>
            <person name="Glockner G."/>
            <person name="John U."/>
            <person name="Richards T."/>
            <person name="Worden A.Z."/>
            <person name="Zhang X."/>
            <person name="Grigoriev I.V."/>
            <person name="Allen A.E."/>
            <person name="Bidle K."/>
            <person name="Borodovsky M."/>
            <person name="Bowler C."/>
            <person name="Brownlee C."/>
            <person name="Cock J.M."/>
            <person name="Elias M."/>
            <person name="Gladyshev V.N."/>
            <person name="Groth M."/>
            <person name="Guda C."/>
            <person name="Hadaegh A."/>
            <person name="Iglesias-Rodriguez M.D."/>
            <person name="Jenkins J."/>
            <person name="Jones B.M."/>
            <person name="Lawson T."/>
            <person name="Leese F."/>
            <person name="Lindquist E."/>
            <person name="Lobanov A."/>
            <person name="Lomsadze A."/>
            <person name="Malik S.B."/>
            <person name="Marsh M.E."/>
            <person name="Mackinder L."/>
            <person name="Mock T."/>
            <person name="Mueller-Roeber B."/>
            <person name="Pagarete A."/>
            <person name="Parker M."/>
            <person name="Probert I."/>
            <person name="Quesneville H."/>
            <person name="Raines C."/>
            <person name="Rensing S.A."/>
            <person name="Riano-Pachon D.M."/>
            <person name="Richier S."/>
            <person name="Rokitta S."/>
            <person name="Shiraiwa Y."/>
            <person name="Soanes D.M."/>
            <person name="van der Giezen M."/>
            <person name="Wahlund T.M."/>
            <person name="Williams B."/>
            <person name="Wilson W."/>
            <person name="Wolfe G."/>
            <person name="Wurch L.L."/>
        </authorList>
    </citation>
    <scope>NUCLEOTIDE SEQUENCE</scope>
</reference>
<dbReference type="GeneID" id="17286709"/>
<name>A0A0D3L0A4_EMIH1</name>
<dbReference type="RefSeq" id="XP_005765208.1">
    <property type="nucleotide sequence ID" value="XM_005765151.1"/>
</dbReference>
<dbReference type="EnsemblProtists" id="EOD12779">
    <property type="protein sequence ID" value="EOD12779"/>
    <property type="gene ID" value="EMIHUDRAFT_425211"/>
</dbReference>
<dbReference type="KEGG" id="ehx:EMIHUDRAFT_425211"/>
<accession>A0A0D3L0A4</accession>
<dbReference type="EnsemblProtists" id="EOD41439">
    <property type="protein sequence ID" value="EOD41439"/>
    <property type="gene ID" value="EMIHUDRAFT_433367"/>
</dbReference>
<dbReference type="AlphaFoldDB" id="A0A0D3L0A4"/>
<dbReference type="GeneID" id="17258935"/>
<feature type="chain" id="PRO_5044053705" evidence="2">
    <location>
        <begin position="27"/>
        <end position="207"/>
    </location>
</feature>
<keyword evidence="1" id="KW-0472">Membrane</keyword>
<organism evidence="3 4">
    <name type="scientific">Emiliania huxleyi (strain CCMP1516)</name>
    <dbReference type="NCBI Taxonomy" id="280463"/>
    <lineage>
        <taxon>Eukaryota</taxon>
        <taxon>Haptista</taxon>
        <taxon>Haptophyta</taxon>
        <taxon>Prymnesiophyceae</taxon>
        <taxon>Isochrysidales</taxon>
        <taxon>Noelaerhabdaceae</taxon>
        <taxon>Emiliania</taxon>
    </lineage>
</organism>
<dbReference type="Proteomes" id="UP000013827">
    <property type="component" value="Unassembled WGS sequence"/>
</dbReference>
<dbReference type="RefSeq" id="XP_005793868.1">
    <property type="nucleotide sequence ID" value="XM_005793811.1"/>
</dbReference>
<evidence type="ECO:0000313" key="4">
    <source>
        <dbReference type="Proteomes" id="UP000013827"/>
    </source>
</evidence>
<evidence type="ECO:0000313" key="3">
    <source>
        <dbReference type="EnsemblProtists" id="EOD41439"/>
    </source>
</evidence>
<keyword evidence="2" id="KW-0732">Signal</keyword>
<dbReference type="KEGG" id="ehx:EMIHUDRAFT_433367"/>
<feature type="transmembrane region" description="Helical" evidence="1">
    <location>
        <begin position="157"/>
        <end position="177"/>
    </location>
</feature>
<evidence type="ECO:0000256" key="2">
    <source>
        <dbReference type="SAM" id="SignalP"/>
    </source>
</evidence>
<feature type="signal peptide" evidence="2">
    <location>
        <begin position="1"/>
        <end position="26"/>
    </location>
</feature>
<protein>
    <submittedName>
        <fullName evidence="3">Uncharacterized protein</fullName>
    </submittedName>
</protein>
<keyword evidence="4" id="KW-1185">Reference proteome</keyword>